<feature type="domain" description="Fungal-type protein kinase" evidence="2">
    <location>
        <begin position="52"/>
        <end position="274"/>
    </location>
</feature>
<dbReference type="AlphaFoldDB" id="A0A1Y2I9T6"/>
<dbReference type="OrthoDB" id="5569250at2759"/>
<evidence type="ECO:0000313" key="4">
    <source>
        <dbReference type="Proteomes" id="UP000193067"/>
    </source>
</evidence>
<name>A0A1Y2I9T6_TRAC3</name>
<protein>
    <recommendedName>
        <fullName evidence="2">Fungal-type protein kinase domain-containing protein</fullName>
    </recommendedName>
</protein>
<dbReference type="Pfam" id="PF17667">
    <property type="entry name" value="Pkinase_fungal"/>
    <property type="match status" value="1"/>
</dbReference>
<accession>A0A1Y2I9T6</accession>
<dbReference type="EMBL" id="KZ084170">
    <property type="protein sequence ID" value="OSC96681.1"/>
    <property type="molecule type" value="Genomic_DNA"/>
</dbReference>
<dbReference type="InterPro" id="IPR040976">
    <property type="entry name" value="Pkinase_fungal"/>
</dbReference>
<sequence>MSSVKDSYVDCGRRFDEVELLCRVHQHGFLPAVVHHTSAEDVKNGDDTIELSKKNVILTRKKHRIVLAEVGRDLTLADTVNDLLMAIYDTLEVHRMLARDRQILQRDMSVYNILMYPVSAPLSDGLWIEDTPPLIDDVLQGELRSPEQRRARCLIIDLDNAAFLGGAKADAILEELRCRTGTPTYIARSVASGALYTAKGNLSWSEKMPELSGLAKERYIKLHGVDRHDRYTDTLETVHGGVPPRENQLDTSRRAKTMRVHHRWEYDAESVFWTMYAALLRVVPKATPQENKESQRRLYDNWQVLSGHTIPNWPQTHDTRDPLLEDDVDDLASCFLPAMEPLAQLVSEIALHVYPAYPAMTPPPPLDDHLHETMQRLILDYLVKHRDDPIPLVPGRLRPVSMRNVPIVNRGTGGVAIQDQAARSQKRARDPSDGVQMARRLVRASESRSDDPAGLGEGGFEGGWEMREVNPE</sequence>
<gene>
    <name evidence="3" type="ORF">PYCCODRAFT_1420738</name>
</gene>
<reference evidence="3 4" key="1">
    <citation type="journal article" date="2015" name="Biotechnol. Biofuels">
        <title>Enhanced degradation of softwood versus hardwood by the white-rot fungus Pycnoporus coccineus.</title>
        <authorList>
            <person name="Couturier M."/>
            <person name="Navarro D."/>
            <person name="Chevret D."/>
            <person name="Henrissat B."/>
            <person name="Piumi F."/>
            <person name="Ruiz-Duenas F.J."/>
            <person name="Martinez A.T."/>
            <person name="Grigoriev I.V."/>
            <person name="Riley R."/>
            <person name="Lipzen A."/>
            <person name="Berrin J.G."/>
            <person name="Master E.R."/>
            <person name="Rosso M.N."/>
        </authorList>
    </citation>
    <scope>NUCLEOTIDE SEQUENCE [LARGE SCALE GENOMIC DNA]</scope>
    <source>
        <strain evidence="3 4">BRFM310</strain>
    </source>
</reference>
<feature type="region of interest" description="Disordered" evidence="1">
    <location>
        <begin position="418"/>
        <end position="472"/>
    </location>
</feature>
<evidence type="ECO:0000256" key="1">
    <source>
        <dbReference type="SAM" id="MobiDB-lite"/>
    </source>
</evidence>
<evidence type="ECO:0000313" key="3">
    <source>
        <dbReference type="EMBL" id="OSC96681.1"/>
    </source>
</evidence>
<proteinExistence type="predicted"/>
<dbReference type="Proteomes" id="UP000193067">
    <property type="component" value="Unassembled WGS sequence"/>
</dbReference>
<evidence type="ECO:0000259" key="2">
    <source>
        <dbReference type="Pfam" id="PF17667"/>
    </source>
</evidence>
<keyword evidence="4" id="KW-1185">Reference proteome</keyword>
<organism evidence="3 4">
    <name type="scientific">Trametes coccinea (strain BRFM310)</name>
    <name type="common">Pycnoporus coccineus</name>
    <dbReference type="NCBI Taxonomy" id="1353009"/>
    <lineage>
        <taxon>Eukaryota</taxon>
        <taxon>Fungi</taxon>
        <taxon>Dikarya</taxon>
        <taxon>Basidiomycota</taxon>
        <taxon>Agaricomycotina</taxon>
        <taxon>Agaricomycetes</taxon>
        <taxon>Polyporales</taxon>
        <taxon>Polyporaceae</taxon>
        <taxon>Trametes</taxon>
    </lineage>
</organism>